<gene>
    <name evidence="1" type="ORF">BABINDRAFT_147876</name>
</gene>
<keyword evidence="2" id="KW-1185">Reference proteome</keyword>
<evidence type="ECO:0000313" key="2">
    <source>
        <dbReference type="Proteomes" id="UP000094336"/>
    </source>
</evidence>
<sequence>MSFPKAVSFPEDIALFSGSARVSPLARFIRRVCYGSGYSLVLVYIVANFLVKPLLEEKYALRKDVLRYLRMKLVSYILKLSLEVERVPVVALSRNGKLYNEIATQTDKPKETGYSAYMHSYAEEEVEEDDTFKTGRLVKKLDYIHAQLVELHCQNENTQKELHPLHFQMIDLLAHVQSLYTDPHNPKGPRAGRSSALDVKQDIRNIKGLYISGQV</sequence>
<organism evidence="1 2">
    <name type="scientific">Babjeviella inositovora NRRL Y-12698</name>
    <dbReference type="NCBI Taxonomy" id="984486"/>
    <lineage>
        <taxon>Eukaryota</taxon>
        <taxon>Fungi</taxon>
        <taxon>Dikarya</taxon>
        <taxon>Ascomycota</taxon>
        <taxon>Saccharomycotina</taxon>
        <taxon>Pichiomycetes</taxon>
        <taxon>Serinales incertae sedis</taxon>
        <taxon>Babjeviella</taxon>
    </lineage>
</organism>
<evidence type="ECO:0000313" key="1">
    <source>
        <dbReference type="EMBL" id="ODQ79087.1"/>
    </source>
</evidence>
<dbReference type="Proteomes" id="UP000094336">
    <property type="component" value="Unassembled WGS sequence"/>
</dbReference>
<protein>
    <submittedName>
        <fullName evidence="1">Uncharacterized protein</fullName>
    </submittedName>
</protein>
<dbReference type="AlphaFoldDB" id="A0A1E3QQ42"/>
<dbReference type="OrthoDB" id="3980365at2759"/>
<proteinExistence type="predicted"/>
<accession>A0A1E3QQ42</accession>
<name>A0A1E3QQ42_9ASCO</name>
<dbReference type="EMBL" id="KV454433">
    <property type="protein sequence ID" value="ODQ79087.1"/>
    <property type="molecule type" value="Genomic_DNA"/>
</dbReference>
<reference evidence="2" key="1">
    <citation type="submission" date="2016-05" db="EMBL/GenBank/DDBJ databases">
        <title>Comparative genomics of biotechnologically important yeasts.</title>
        <authorList>
            <consortium name="DOE Joint Genome Institute"/>
            <person name="Riley R."/>
            <person name="Haridas S."/>
            <person name="Wolfe K.H."/>
            <person name="Lopes M.R."/>
            <person name="Hittinger C.T."/>
            <person name="Goker M."/>
            <person name="Salamov A."/>
            <person name="Wisecaver J."/>
            <person name="Long T.M."/>
            <person name="Aerts A.L."/>
            <person name="Barry K."/>
            <person name="Choi C."/>
            <person name="Clum A."/>
            <person name="Coughlan A.Y."/>
            <person name="Deshpande S."/>
            <person name="Douglass A.P."/>
            <person name="Hanson S.J."/>
            <person name="Klenk H.-P."/>
            <person name="Labutti K."/>
            <person name="Lapidus A."/>
            <person name="Lindquist E."/>
            <person name="Lipzen A."/>
            <person name="Meier-Kolthoff J.P."/>
            <person name="Ohm R.A."/>
            <person name="Otillar R.P."/>
            <person name="Pangilinan J."/>
            <person name="Peng Y."/>
            <person name="Rokas A."/>
            <person name="Rosa C.A."/>
            <person name="Scheuner C."/>
            <person name="Sibirny A.A."/>
            <person name="Slot J.C."/>
            <person name="Stielow J.B."/>
            <person name="Sun H."/>
            <person name="Kurtzman C.P."/>
            <person name="Blackwell M."/>
            <person name="Grigoriev I.V."/>
            <person name="Jeffries T.W."/>
        </authorList>
    </citation>
    <scope>NUCLEOTIDE SEQUENCE [LARGE SCALE GENOMIC DNA]</scope>
    <source>
        <strain evidence="2">NRRL Y-12698</strain>
    </source>
</reference>
<dbReference type="RefSeq" id="XP_018984415.1">
    <property type="nucleotide sequence ID" value="XM_019127197.1"/>
</dbReference>
<dbReference type="GeneID" id="30145050"/>